<evidence type="ECO:0000256" key="1">
    <source>
        <dbReference type="SAM" id="MobiDB-lite"/>
    </source>
</evidence>
<keyword evidence="4" id="KW-1185">Reference proteome</keyword>
<sequence>MEFTTLKIRTKKAPTNENYTKILNTGFSKINENRITFSCFIGNCRFKSFAKNRFQLHLRKFHENDKEIQKQKCLICDKFESGKSLDDEFKHMIEHIEKPEQFETNFIEKENEAQEAEIATKTQPMRKAKMIENIKKEPESKDEKISNNSSKRKRRNTLKDFNFDPDSTTNDDEDEEEKIIPRKRRKIVTTNFIKKVKKQEELLSIKNLYPWIEDENIKKSIFKTKNGIETLCSELCQFSTYKCMNDNCCYFTTDFDDFKRHLIREHIDSYSHYCSFCLMSFKRPAELCSHIDLFHNLDRFQCSHCMYRASQKGYVFEHQKKFHFKETCTILKSPVQKLSKSYLNRVKNEMVKNRELFVAPYYCKTPQCKESFFCKISFIEHLEKERAEFGEIVQHQLSEISSSKTHGFTQCLYCKFGTDGDDILSHLAMDHQSKLAFICKRIKPTFICARQTLVTHTNIEFLGGHPAEMKSFEGDLSELTNDTELVLIEKHIETIVVDDN</sequence>
<dbReference type="Proteomes" id="UP001107558">
    <property type="component" value="Chromosome 4"/>
</dbReference>
<organism evidence="3 4">
    <name type="scientific">Polypedilum vanderplanki</name>
    <name type="common">Sleeping chironomid midge</name>
    <dbReference type="NCBI Taxonomy" id="319348"/>
    <lineage>
        <taxon>Eukaryota</taxon>
        <taxon>Metazoa</taxon>
        <taxon>Ecdysozoa</taxon>
        <taxon>Arthropoda</taxon>
        <taxon>Hexapoda</taxon>
        <taxon>Insecta</taxon>
        <taxon>Pterygota</taxon>
        <taxon>Neoptera</taxon>
        <taxon>Endopterygota</taxon>
        <taxon>Diptera</taxon>
        <taxon>Nematocera</taxon>
        <taxon>Chironomoidea</taxon>
        <taxon>Chironomidae</taxon>
        <taxon>Chironominae</taxon>
        <taxon>Polypedilum</taxon>
        <taxon>Polypedilum</taxon>
    </lineage>
</organism>
<feature type="compositionally biased region" description="Basic and acidic residues" evidence="1">
    <location>
        <begin position="132"/>
        <end position="145"/>
    </location>
</feature>
<evidence type="ECO:0000313" key="3">
    <source>
        <dbReference type="EMBL" id="KAG5666935.1"/>
    </source>
</evidence>
<dbReference type="EMBL" id="JADBJN010000004">
    <property type="protein sequence ID" value="KAG5666935.1"/>
    <property type="molecule type" value="Genomic_DNA"/>
</dbReference>
<gene>
    <name evidence="3" type="ORF">PVAND_014940</name>
</gene>
<protein>
    <recommendedName>
        <fullName evidence="2">C2H2-type domain-containing protein</fullName>
    </recommendedName>
</protein>
<proteinExistence type="predicted"/>
<dbReference type="SMART" id="SM00355">
    <property type="entry name" value="ZnF_C2H2"/>
    <property type="match status" value="7"/>
</dbReference>
<reference evidence="3" key="1">
    <citation type="submission" date="2021-03" db="EMBL/GenBank/DDBJ databases">
        <title>Chromosome level genome of the anhydrobiotic midge Polypedilum vanderplanki.</title>
        <authorList>
            <person name="Yoshida Y."/>
            <person name="Kikawada T."/>
            <person name="Gusev O."/>
        </authorList>
    </citation>
    <scope>NUCLEOTIDE SEQUENCE</scope>
    <source>
        <strain evidence="3">NIAS01</strain>
        <tissue evidence="3">Whole body or cell culture</tissue>
    </source>
</reference>
<dbReference type="InterPro" id="IPR013087">
    <property type="entry name" value="Znf_C2H2_type"/>
</dbReference>
<accession>A0A9J6BB76</accession>
<dbReference type="Gene3D" id="3.30.160.60">
    <property type="entry name" value="Classic Zinc Finger"/>
    <property type="match status" value="1"/>
</dbReference>
<evidence type="ECO:0000259" key="2">
    <source>
        <dbReference type="PROSITE" id="PS00028"/>
    </source>
</evidence>
<name>A0A9J6BB76_POLVA</name>
<feature type="region of interest" description="Disordered" evidence="1">
    <location>
        <begin position="132"/>
        <end position="176"/>
    </location>
</feature>
<comment type="caution">
    <text evidence="3">The sequence shown here is derived from an EMBL/GenBank/DDBJ whole genome shotgun (WGS) entry which is preliminary data.</text>
</comment>
<feature type="domain" description="C2H2-type" evidence="2">
    <location>
        <begin position="274"/>
        <end position="295"/>
    </location>
</feature>
<dbReference type="AlphaFoldDB" id="A0A9J6BB76"/>
<dbReference type="PROSITE" id="PS00028">
    <property type="entry name" value="ZINC_FINGER_C2H2_1"/>
    <property type="match status" value="1"/>
</dbReference>
<dbReference type="OrthoDB" id="10247051at2759"/>
<evidence type="ECO:0000313" key="4">
    <source>
        <dbReference type="Proteomes" id="UP001107558"/>
    </source>
</evidence>